<dbReference type="Pfam" id="PF00069">
    <property type="entry name" value="Pkinase"/>
    <property type="match status" value="1"/>
</dbReference>
<reference evidence="14 15" key="1">
    <citation type="journal article" date="2019" name="Plant Biotechnol. J.">
        <title>The red bayberry genome and genetic basis of sex determination.</title>
        <authorList>
            <person name="Jia H.M."/>
            <person name="Jia H.J."/>
            <person name="Cai Q.L."/>
            <person name="Wang Y."/>
            <person name="Zhao H.B."/>
            <person name="Yang W.F."/>
            <person name="Wang G.Y."/>
            <person name="Li Y.H."/>
            <person name="Zhan D.L."/>
            <person name="Shen Y.T."/>
            <person name="Niu Q.F."/>
            <person name="Chang L."/>
            <person name="Qiu J."/>
            <person name="Zhao L."/>
            <person name="Xie H.B."/>
            <person name="Fu W.Y."/>
            <person name="Jin J."/>
            <person name="Li X.W."/>
            <person name="Jiao Y."/>
            <person name="Zhou C.C."/>
            <person name="Tu T."/>
            <person name="Chai C.Y."/>
            <person name="Gao J.L."/>
            <person name="Fan L.J."/>
            <person name="van de Weg E."/>
            <person name="Wang J.Y."/>
            <person name="Gao Z.S."/>
        </authorList>
    </citation>
    <scope>NUCLEOTIDE SEQUENCE [LARGE SCALE GENOMIC DNA]</scope>
    <source>
        <tissue evidence="14">Leaves</tissue>
    </source>
</reference>
<protein>
    <recommendedName>
        <fullName evidence="7">mitogen-activated protein kinase kinase</fullName>
        <ecNumber evidence="7">2.7.12.2</ecNumber>
    </recommendedName>
</protein>
<dbReference type="OrthoDB" id="10252354at2759"/>
<dbReference type="PROSITE" id="PS00108">
    <property type="entry name" value="PROTEIN_KINASE_ST"/>
    <property type="match status" value="1"/>
</dbReference>
<evidence type="ECO:0000256" key="5">
    <source>
        <dbReference type="ARBA" id="ARBA00022840"/>
    </source>
</evidence>
<dbReference type="Proteomes" id="UP000516437">
    <property type="component" value="Chromosome 6"/>
</dbReference>
<dbReference type="PANTHER" id="PTHR48013:SF9">
    <property type="entry name" value="DUAL SPECIFICITY MITOGEN-ACTIVATED PROTEIN KINASE KINASE 5"/>
    <property type="match status" value="1"/>
</dbReference>
<comment type="caution">
    <text evidence="14">The sequence shown here is derived from an EMBL/GenBank/DDBJ whole genome shotgun (WGS) entry which is preliminary data.</text>
</comment>
<dbReference type="SMART" id="SM00220">
    <property type="entry name" value="S_TKc"/>
    <property type="match status" value="1"/>
</dbReference>
<dbReference type="GO" id="GO:0005524">
    <property type="term" value="F:ATP binding"/>
    <property type="evidence" value="ECO:0007669"/>
    <property type="project" value="UniProtKB-UniRule"/>
</dbReference>
<comment type="catalytic activity">
    <reaction evidence="10">
        <text>L-tyrosyl-[protein] + ATP = O-phospho-L-tyrosyl-[protein] + ADP + H(+)</text>
        <dbReference type="Rhea" id="RHEA:10596"/>
        <dbReference type="Rhea" id="RHEA-COMP:10136"/>
        <dbReference type="Rhea" id="RHEA-COMP:20101"/>
        <dbReference type="ChEBI" id="CHEBI:15378"/>
        <dbReference type="ChEBI" id="CHEBI:30616"/>
        <dbReference type="ChEBI" id="CHEBI:46858"/>
        <dbReference type="ChEBI" id="CHEBI:61978"/>
        <dbReference type="ChEBI" id="CHEBI:456216"/>
        <dbReference type="EC" id="2.7.12.2"/>
    </reaction>
</comment>
<evidence type="ECO:0000256" key="11">
    <source>
        <dbReference type="PROSITE-ProRule" id="PRU10141"/>
    </source>
</evidence>
<dbReference type="PROSITE" id="PS50177">
    <property type="entry name" value="NTF2_DOMAIN"/>
    <property type="match status" value="1"/>
</dbReference>
<name>A0A6A1VDD5_9ROSI</name>
<evidence type="ECO:0000256" key="3">
    <source>
        <dbReference type="ARBA" id="ARBA00022741"/>
    </source>
</evidence>
<evidence type="ECO:0000256" key="7">
    <source>
        <dbReference type="ARBA" id="ARBA00038999"/>
    </source>
</evidence>
<sequence length="519" mass="57869">MAGLEELRKKLVPLFDAEKGFSAGSTLDPCDSYTLSDGGTVNLLSRSYGVYNINELGLQKCTSWPLVDETDRSEKTYRCASQEMRIFGAIGSGASSVVQRAIHIPSHRILALKKINIFEKEKRQQLLTEIRTLCEAPCYQGLVEFHGAFYTPDSGQISIALEYMDGGSMADILRLQKKVPEPVLSSMFQKLLHGLSYLHGVRHLVHRDIKPANLLVNLKGEPKITDFGISAGLENSMAMCATFVGTVTYMSPERIRNENYSYPADIWSLGLALFECGTGEFPYSANEGPVNLMLQILDDPSPSPSKLNFSPEFCSFIDACLKKEADARPTAEQLLSHPFITKYEHAGVDLAEFVQSVFDPTQRMKDLADMLTIHYYLLFDGPDEHWQHIKSLYNEGSTFSFSGKNSVGPNDIFSTLSSIRTTLAGDWPPERLVHVVEKLQCRAHGQDGVAIRISGSFIIGNQFLICGDGIQVEGLPNFKDLSIDLSSKRMGTFREQFIMEPSNLIGRYLIAKQELFIMR</sequence>
<keyword evidence="4 14" id="KW-0418">Kinase</keyword>
<evidence type="ECO:0000313" key="14">
    <source>
        <dbReference type="EMBL" id="KAB1209130.1"/>
    </source>
</evidence>
<dbReference type="Gene3D" id="3.10.450.50">
    <property type="match status" value="1"/>
</dbReference>
<keyword evidence="5 11" id="KW-0067">ATP-binding</keyword>
<dbReference type="EC" id="2.7.12.2" evidence="7"/>
<evidence type="ECO:0000256" key="9">
    <source>
        <dbReference type="ARBA" id="ARBA00049299"/>
    </source>
</evidence>
<feature type="domain" description="NTF2" evidence="13">
    <location>
        <begin position="367"/>
        <end position="517"/>
    </location>
</feature>
<dbReference type="AlphaFoldDB" id="A0A6A1VDD5"/>
<evidence type="ECO:0000256" key="6">
    <source>
        <dbReference type="ARBA" id="ARBA00038035"/>
    </source>
</evidence>
<feature type="domain" description="Protein kinase" evidence="12">
    <location>
        <begin position="84"/>
        <end position="340"/>
    </location>
</feature>
<evidence type="ECO:0000256" key="10">
    <source>
        <dbReference type="ARBA" id="ARBA00051693"/>
    </source>
</evidence>
<dbReference type="GO" id="GO:0004674">
    <property type="term" value="F:protein serine/threonine kinase activity"/>
    <property type="evidence" value="ECO:0007669"/>
    <property type="project" value="UniProtKB-KW"/>
</dbReference>
<evidence type="ECO:0000256" key="2">
    <source>
        <dbReference type="ARBA" id="ARBA00022679"/>
    </source>
</evidence>
<dbReference type="PROSITE" id="PS00107">
    <property type="entry name" value="PROTEIN_KINASE_ATP"/>
    <property type="match status" value="1"/>
</dbReference>
<keyword evidence="15" id="KW-1185">Reference proteome</keyword>
<dbReference type="FunFam" id="3.10.450.50:FF:000012">
    <property type="entry name" value="Mitogen-activated protein kinase kinase 3"/>
    <property type="match status" value="1"/>
</dbReference>
<dbReference type="GO" id="GO:0004708">
    <property type="term" value="F:MAP kinase kinase activity"/>
    <property type="evidence" value="ECO:0007669"/>
    <property type="project" value="UniProtKB-EC"/>
</dbReference>
<evidence type="ECO:0000259" key="13">
    <source>
        <dbReference type="PROSITE" id="PS50177"/>
    </source>
</evidence>
<dbReference type="InterPro" id="IPR008271">
    <property type="entry name" value="Ser/Thr_kinase_AS"/>
</dbReference>
<dbReference type="InterPro" id="IPR032710">
    <property type="entry name" value="NTF2-like_dom_sf"/>
</dbReference>
<comment type="catalytic activity">
    <reaction evidence="8">
        <text>L-seryl-[protein] + ATP = O-phospho-L-seryl-[protein] + ADP + H(+)</text>
        <dbReference type="Rhea" id="RHEA:17989"/>
        <dbReference type="Rhea" id="RHEA-COMP:9863"/>
        <dbReference type="Rhea" id="RHEA-COMP:11604"/>
        <dbReference type="ChEBI" id="CHEBI:15378"/>
        <dbReference type="ChEBI" id="CHEBI:29999"/>
        <dbReference type="ChEBI" id="CHEBI:30616"/>
        <dbReference type="ChEBI" id="CHEBI:83421"/>
        <dbReference type="ChEBI" id="CHEBI:456216"/>
        <dbReference type="EC" id="2.7.12.2"/>
    </reaction>
</comment>
<dbReference type="Gene3D" id="1.10.510.10">
    <property type="entry name" value="Transferase(Phosphotransferase) domain 1"/>
    <property type="match status" value="1"/>
</dbReference>
<dbReference type="SUPFAM" id="SSF54427">
    <property type="entry name" value="NTF2-like"/>
    <property type="match status" value="1"/>
</dbReference>
<accession>A0A6A1VDD5</accession>
<dbReference type="FunFam" id="3.30.200.20:FF:000527">
    <property type="entry name" value="mitogen-activated protein kinase kinase 3"/>
    <property type="match status" value="1"/>
</dbReference>
<evidence type="ECO:0000256" key="4">
    <source>
        <dbReference type="ARBA" id="ARBA00022777"/>
    </source>
</evidence>
<dbReference type="PANTHER" id="PTHR48013">
    <property type="entry name" value="DUAL SPECIFICITY MITOGEN-ACTIVATED PROTEIN KINASE KINASE 5-RELATED"/>
    <property type="match status" value="1"/>
</dbReference>
<keyword evidence="1" id="KW-0723">Serine/threonine-protein kinase</keyword>
<evidence type="ECO:0000313" key="15">
    <source>
        <dbReference type="Proteomes" id="UP000516437"/>
    </source>
</evidence>
<evidence type="ECO:0000259" key="12">
    <source>
        <dbReference type="PROSITE" id="PS50011"/>
    </source>
</evidence>
<comment type="similarity">
    <text evidence="6">Belongs to the protein kinase superfamily. STE Ser/Thr protein kinase family. MAP kinase kinase subfamily.</text>
</comment>
<proteinExistence type="inferred from homology"/>
<feature type="binding site" evidence="11">
    <location>
        <position position="113"/>
    </location>
    <ligand>
        <name>ATP</name>
        <dbReference type="ChEBI" id="CHEBI:30616"/>
    </ligand>
</feature>
<organism evidence="14 15">
    <name type="scientific">Morella rubra</name>
    <name type="common">Chinese bayberry</name>
    <dbReference type="NCBI Taxonomy" id="262757"/>
    <lineage>
        <taxon>Eukaryota</taxon>
        <taxon>Viridiplantae</taxon>
        <taxon>Streptophyta</taxon>
        <taxon>Embryophyta</taxon>
        <taxon>Tracheophyta</taxon>
        <taxon>Spermatophyta</taxon>
        <taxon>Magnoliopsida</taxon>
        <taxon>eudicotyledons</taxon>
        <taxon>Gunneridae</taxon>
        <taxon>Pentapetalae</taxon>
        <taxon>rosids</taxon>
        <taxon>fabids</taxon>
        <taxon>Fagales</taxon>
        <taxon>Myricaceae</taxon>
        <taxon>Morella</taxon>
    </lineage>
</organism>
<keyword evidence="3 11" id="KW-0547">Nucleotide-binding</keyword>
<dbReference type="SUPFAM" id="SSF56112">
    <property type="entry name" value="Protein kinase-like (PK-like)"/>
    <property type="match status" value="1"/>
</dbReference>
<dbReference type="InterPro" id="IPR000719">
    <property type="entry name" value="Prot_kinase_dom"/>
</dbReference>
<keyword evidence="2" id="KW-0808">Transferase</keyword>
<dbReference type="InterPro" id="IPR011009">
    <property type="entry name" value="Kinase-like_dom_sf"/>
</dbReference>
<dbReference type="InterPro" id="IPR018222">
    <property type="entry name" value="Nuclear_transport_factor_2_euk"/>
</dbReference>
<dbReference type="InterPro" id="IPR017441">
    <property type="entry name" value="Protein_kinase_ATP_BS"/>
</dbReference>
<dbReference type="Gene3D" id="3.30.200.20">
    <property type="entry name" value="Phosphorylase Kinase, domain 1"/>
    <property type="match status" value="1"/>
</dbReference>
<gene>
    <name evidence="14" type="ORF">CJ030_MR6G015556</name>
</gene>
<evidence type="ECO:0000256" key="8">
    <source>
        <dbReference type="ARBA" id="ARBA00049014"/>
    </source>
</evidence>
<dbReference type="PROSITE" id="PS50011">
    <property type="entry name" value="PROTEIN_KINASE_DOM"/>
    <property type="match status" value="1"/>
</dbReference>
<dbReference type="GO" id="GO:0051707">
    <property type="term" value="P:response to other organism"/>
    <property type="evidence" value="ECO:0007669"/>
    <property type="project" value="UniProtKB-ARBA"/>
</dbReference>
<dbReference type="FunFam" id="1.10.510.10:FF:000432">
    <property type="entry name" value="mitogen-activated protein kinase kinase 3"/>
    <property type="match status" value="1"/>
</dbReference>
<dbReference type="EMBL" id="RXIC02000024">
    <property type="protein sequence ID" value="KAB1209130.1"/>
    <property type="molecule type" value="Genomic_DNA"/>
</dbReference>
<comment type="catalytic activity">
    <reaction evidence="9">
        <text>L-threonyl-[protein] + ATP = O-phospho-L-threonyl-[protein] + ADP + H(+)</text>
        <dbReference type="Rhea" id="RHEA:46608"/>
        <dbReference type="Rhea" id="RHEA-COMP:11060"/>
        <dbReference type="Rhea" id="RHEA-COMP:11605"/>
        <dbReference type="ChEBI" id="CHEBI:15378"/>
        <dbReference type="ChEBI" id="CHEBI:30013"/>
        <dbReference type="ChEBI" id="CHEBI:30616"/>
        <dbReference type="ChEBI" id="CHEBI:61977"/>
        <dbReference type="ChEBI" id="CHEBI:456216"/>
        <dbReference type="EC" id="2.7.12.2"/>
    </reaction>
</comment>
<dbReference type="CDD" id="cd06623">
    <property type="entry name" value="PKc_MAPKK_plant_like"/>
    <property type="match status" value="1"/>
</dbReference>
<evidence type="ECO:0000256" key="1">
    <source>
        <dbReference type="ARBA" id="ARBA00022527"/>
    </source>
</evidence>